<keyword evidence="3" id="KW-1185">Reference proteome</keyword>
<evidence type="ECO:0000259" key="1">
    <source>
        <dbReference type="Pfam" id="PF05048"/>
    </source>
</evidence>
<accession>A0A0A0BS67</accession>
<dbReference type="InterPro" id="IPR006626">
    <property type="entry name" value="PbH1"/>
</dbReference>
<dbReference type="RefSeq" id="WP_043606361.1">
    <property type="nucleotide sequence ID" value="NZ_AXCY01000039.1"/>
</dbReference>
<dbReference type="InterPro" id="IPR012334">
    <property type="entry name" value="Pectin_lyas_fold"/>
</dbReference>
<dbReference type="InterPro" id="IPR007742">
    <property type="entry name" value="NosD_dom"/>
</dbReference>
<reference evidence="2 3" key="1">
    <citation type="submission" date="2013-08" db="EMBL/GenBank/DDBJ databases">
        <title>Genome sequencing of Cellulomonas carbonis T26.</title>
        <authorList>
            <person name="Chen F."/>
            <person name="Li Y."/>
            <person name="Wang G."/>
        </authorList>
    </citation>
    <scope>NUCLEOTIDE SEQUENCE [LARGE SCALE GENOMIC DNA]</scope>
    <source>
        <strain evidence="2 3">T26</strain>
    </source>
</reference>
<organism evidence="2 3">
    <name type="scientific">Cellulomonas carbonis T26</name>
    <dbReference type="NCBI Taxonomy" id="947969"/>
    <lineage>
        <taxon>Bacteria</taxon>
        <taxon>Bacillati</taxon>
        <taxon>Actinomycetota</taxon>
        <taxon>Actinomycetes</taxon>
        <taxon>Micrococcales</taxon>
        <taxon>Cellulomonadaceae</taxon>
        <taxon>Cellulomonas</taxon>
    </lineage>
</organism>
<dbReference type="Proteomes" id="UP000029839">
    <property type="component" value="Unassembled WGS sequence"/>
</dbReference>
<gene>
    <name evidence="2" type="ORF">N868_13785</name>
</gene>
<dbReference type="Gene3D" id="2.160.20.10">
    <property type="entry name" value="Single-stranded right-handed beta-helix, Pectin lyase-like"/>
    <property type="match status" value="1"/>
</dbReference>
<dbReference type="SMART" id="SM00710">
    <property type="entry name" value="PbH1"/>
    <property type="match status" value="6"/>
</dbReference>
<dbReference type="EMBL" id="AXCY01000039">
    <property type="protein sequence ID" value="KGM10796.1"/>
    <property type="molecule type" value="Genomic_DNA"/>
</dbReference>
<dbReference type="InterPro" id="IPR011050">
    <property type="entry name" value="Pectin_lyase_fold/virulence"/>
</dbReference>
<comment type="caution">
    <text evidence="2">The sequence shown here is derived from an EMBL/GenBank/DDBJ whole genome shotgun (WGS) entry which is preliminary data.</text>
</comment>
<dbReference type="AlphaFoldDB" id="A0A0A0BS67"/>
<sequence>MSGAAYLPDDLLCADGQGITFTASGTLDLRGHTLAGPGRDVEARAVQFDASTSSVTVVGGTVRGWWSAFTATGDPGTGSGTLRDVVVEDNGTGVGAYFHPWTVVGSSFVGNETAVHGFYGALTIDRTRFSGNDTGIAIATTRTAVTRSQFDGNRIGLYCSEAILEVRRSTFRDNETGIEHWWCGGAQVSGSTFDGNDVAYRPTYQSVADVLIGNTFVGNGTGVHATTSVALIRNTFTRNGTGVRAPDVPAVEIHLERNVFTRNVDAVHVETPATVQGNVALRNTGRGLHVPLATDLGGNVARGNPEPQCVGVVCTPHR</sequence>
<name>A0A0A0BS67_9CELL</name>
<evidence type="ECO:0000313" key="2">
    <source>
        <dbReference type="EMBL" id="KGM10796.1"/>
    </source>
</evidence>
<evidence type="ECO:0000313" key="3">
    <source>
        <dbReference type="Proteomes" id="UP000029839"/>
    </source>
</evidence>
<proteinExistence type="predicted"/>
<reference evidence="2 3" key="2">
    <citation type="journal article" date="2015" name="Stand. Genomic Sci.">
        <title>Draft genome sequence of Cellulomonas carbonis T26(T) and comparative analysis of six Cellulomonas genomes.</title>
        <authorList>
            <person name="Zhuang W."/>
            <person name="Zhang S."/>
            <person name="Xia X."/>
            <person name="Wang G."/>
        </authorList>
    </citation>
    <scope>NUCLEOTIDE SEQUENCE [LARGE SCALE GENOMIC DNA]</scope>
    <source>
        <strain evidence="2 3">T26</strain>
    </source>
</reference>
<dbReference type="OrthoDB" id="4824168at2"/>
<dbReference type="Pfam" id="PF05048">
    <property type="entry name" value="NosD"/>
    <property type="match status" value="1"/>
</dbReference>
<dbReference type="SUPFAM" id="SSF51126">
    <property type="entry name" value="Pectin lyase-like"/>
    <property type="match status" value="1"/>
</dbReference>
<feature type="domain" description="Periplasmic copper-binding protein NosD beta helix" evidence="1">
    <location>
        <begin position="165"/>
        <end position="268"/>
    </location>
</feature>
<protein>
    <recommendedName>
        <fullName evidence="1">Periplasmic copper-binding protein NosD beta helix domain-containing protein</fullName>
    </recommendedName>
</protein>